<evidence type="ECO:0000313" key="2">
    <source>
        <dbReference type="Proteomes" id="UP000202786"/>
    </source>
</evidence>
<dbReference type="Proteomes" id="UP000202786">
    <property type="component" value="Segment"/>
</dbReference>
<accession>R4T963</accession>
<name>R4T963_9CAUD</name>
<protein>
    <submittedName>
        <fullName evidence="1">Uncharacterized protein</fullName>
    </submittedName>
</protein>
<sequence length="84" mass="9287">MTTYGDFPGVKVSTTSADAIEARNRELSHREKVETMVCIYHCIGDGYIHTNGVQSALESLGYSSYETLPMLWKTLAALDEELNG</sequence>
<dbReference type="EMBL" id="KC292026">
    <property type="protein sequence ID" value="AGM11435.1"/>
    <property type="molecule type" value="Genomic_DNA"/>
</dbReference>
<dbReference type="RefSeq" id="YP_008059313.1">
    <property type="nucleotide sequence ID" value="NC_021328.1"/>
</dbReference>
<evidence type="ECO:0000313" key="1">
    <source>
        <dbReference type="EMBL" id="AGM11435.1"/>
    </source>
</evidence>
<organism evidence="1 2">
    <name type="scientific">Halogranum tailed virus 1</name>
    <dbReference type="NCBI Taxonomy" id="1273749"/>
    <lineage>
        <taxon>Viruses</taxon>
        <taxon>Duplodnaviria</taxon>
        <taxon>Heunggongvirae</taxon>
        <taxon>Uroviricota</taxon>
        <taxon>Caudoviricetes</taxon>
        <taxon>Thumleimavirales</taxon>
        <taxon>Halomagnusviridae</taxon>
        <taxon>Hagravirus</taxon>
        <taxon>Hagravirus capitaneum</taxon>
        <taxon>Hagravirus HGTV1</taxon>
    </lineage>
</organism>
<keyword evidence="2" id="KW-1185">Reference proteome</keyword>
<dbReference type="GeneID" id="16193904"/>
<proteinExistence type="predicted"/>
<dbReference type="KEGG" id="vg:16193904"/>
<reference evidence="1 2" key="1">
    <citation type="submission" date="2012-12" db="EMBL/GenBank/DDBJ databases">
        <authorList>
            <person name="Sencilo A."/>
            <person name="Jacobs-Sera D."/>
            <person name="Russell D.A."/>
            <person name="Ko C."/>
            <person name="Atanasova N."/>
            <person name="Osterlund E."/>
            <person name="Oksanen H.M."/>
            <person name="Bamford D.H."/>
            <person name="Hatfull G.F."/>
            <person name="Roine E."/>
            <person name="Hendrix R.W."/>
        </authorList>
    </citation>
    <scope>NUCLEOTIDE SEQUENCE [LARGE SCALE GENOMIC DNA]</scope>
</reference>
<gene>
    <name evidence="1" type="primary">138</name>
    <name evidence="1" type="ORF">HGTV1_138</name>
</gene>